<dbReference type="InterPro" id="IPR050169">
    <property type="entry name" value="Krueppel_C2H2_ZnF"/>
</dbReference>
<reference evidence="3" key="1">
    <citation type="submission" date="2019-08" db="EMBL/GenBank/DDBJ databases">
        <title>Phocoena sinus (Vaquita) genome, mPhoSin1, primary haplotype.</title>
        <authorList>
            <person name="Morin P."/>
            <person name="Mountcastle J."/>
            <person name="Fungtammasan C."/>
            <person name="Rhie A."/>
            <person name="Rojas-Bracho L."/>
            <person name="Smith C.R."/>
            <person name="Taylor B.L."/>
            <person name="Gulland F.M.D."/>
            <person name="Musser W."/>
            <person name="Houck M."/>
            <person name="Haase B."/>
            <person name="Paez S."/>
            <person name="Howe K."/>
            <person name="Torrance J."/>
            <person name="Formenti G."/>
            <person name="Phillippy A."/>
            <person name="Ryder O."/>
            <person name="Jarvis E.D."/>
            <person name="Fedrigo O."/>
        </authorList>
    </citation>
    <scope>NUCLEOTIDE SEQUENCE [LARGE SCALE GENOMIC DNA]</scope>
</reference>
<feature type="compositionally biased region" description="Basic and acidic residues" evidence="1">
    <location>
        <begin position="148"/>
        <end position="163"/>
    </location>
</feature>
<protein>
    <recommendedName>
        <fullName evidence="2">KRAB domain-containing protein</fullName>
    </recommendedName>
</protein>
<reference evidence="3" key="3">
    <citation type="submission" date="2025-09" db="UniProtKB">
        <authorList>
            <consortium name="Ensembl"/>
        </authorList>
    </citation>
    <scope>IDENTIFICATION</scope>
</reference>
<dbReference type="PANTHER" id="PTHR23232:SF130">
    <property type="entry name" value="KRAB DOMAIN-CONTAINING PROTEIN"/>
    <property type="match status" value="1"/>
</dbReference>
<accession>A0A8C9BPQ1</accession>
<dbReference type="Pfam" id="PF01352">
    <property type="entry name" value="KRAB"/>
    <property type="match status" value="1"/>
</dbReference>
<keyword evidence="4" id="KW-1185">Reference proteome</keyword>
<dbReference type="PROSITE" id="PS50805">
    <property type="entry name" value="KRAB"/>
    <property type="match status" value="1"/>
</dbReference>
<dbReference type="SMART" id="SM00349">
    <property type="entry name" value="KRAB"/>
    <property type="match status" value="1"/>
</dbReference>
<feature type="compositionally biased region" description="Low complexity" evidence="1">
    <location>
        <begin position="130"/>
        <end position="143"/>
    </location>
</feature>
<dbReference type="InterPro" id="IPR036051">
    <property type="entry name" value="KRAB_dom_sf"/>
</dbReference>
<dbReference type="CDD" id="cd07765">
    <property type="entry name" value="KRAB_A-box"/>
    <property type="match status" value="1"/>
</dbReference>
<evidence type="ECO:0000313" key="4">
    <source>
        <dbReference type="Proteomes" id="UP000694554"/>
    </source>
</evidence>
<proteinExistence type="predicted"/>
<feature type="region of interest" description="Disordered" evidence="1">
    <location>
        <begin position="130"/>
        <end position="181"/>
    </location>
</feature>
<name>A0A8C9BPQ1_PHOSS</name>
<sequence>MTPGLLTAQPQAHMAFRDVAMDFTREEWMLLSPAQRSLYREVMLENYSNLVSPGIPFSKPKLITQLEQGKETWREERKCPLATGPAEPKPELHLSPFCPPDFSSQKFRMQHMLCSHPPWISLCLCAEDPAQPGDPCPGDQQQASDGSSRNDKAEGQEREEAFGKTKKRTSGTFPRPPPQRL</sequence>
<evidence type="ECO:0000313" key="3">
    <source>
        <dbReference type="Ensembl" id="ENSPSNP00000006633.1"/>
    </source>
</evidence>
<dbReference type="GO" id="GO:0006355">
    <property type="term" value="P:regulation of DNA-templated transcription"/>
    <property type="evidence" value="ECO:0007669"/>
    <property type="project" value="InterPro"/>
</dbReference>
<organism evidence="3 4">
    <name type="scientific">Phocoena sinus</name>
    <name type="common">Vaquita</name>
    <dbReference type="NCBI Taxonomy" id="42100"/>
    <lineage>
        <taxon>Eukaryota</taxon>
        <taxon>Metazoa</taxon>
        <taxon>Chordata</taxon>
        <taxon>Craniata</taxon>
        <taxon>Vertebrata</taxon>
        <taxon>Euteleostomi</taxon>
        <taxon>Mammalia</taxon>
        <taxon>Eutheria</taxon>
        <taxon>Laurasiatheria</taxon>
        <taxon>Artiodactyla</taxon>
        <taxon>Whippomorpha</taxon>
        <taxon>Cetacea</taxon>
        <taxon>Odontoceti</taxon>
        <taxon>Phocoenidae</taxon>
        <taxon>Phocoena</taxon>
    </lineage>
</organism>
<dbReference type="AlphaFoldDB" id="A0A8C9BPQ1"/>
<evidence type="ECO:0000256" key="1">
    <source>
        <dbReference type="SAM" id="MobiDB-lite"/>
    </source>
</evidence>
<feature type="domain" description="KRAB" evidence="2">
    <location>
        <begin position="14"/>
        <end position="85"/>
    </location>
</feature>
<dbReference type="GeneTree" id="ENSGT00940000162260"/>
<dbReference type="Ensembl" id="ENSPSNT00000007555.1">
    <property type="protein sequence ID" value="ENSPSNP00000006633.1"/>
    <property type="gene ID" value="ENSPSNG00000004945.1"/>
</dbReference>
<evidence type="ECO:0000259" key="2">
    <source>
        <dbReference type="PROSITE" id="PS50805"/>
    </source>
</evidence>
<reference evidence="3" key="2">
    <citation type="submission" date="2025-08" db="UniProtKB">
        <authorList>
            <consortium name="Ensembl"/>
        </authorList>
    </citation>
    <scope>IDENTIFICATION</scope>
</reference>
<dbReference type="PANTHER" id="PTHR23232">
    <property type="entry name" value="KRAB DOMAIN C2H2 ZINC FINGER"/>
    <property type="match status" value="1"/>
</dbReference>
<dbReference type="InterPro" id="IPR001909">
    <property type="entry name" value="KRAB"/>
</dbReference>
<dbReference type="Gene3D" id="6.10.140.140">
    <property type="match status" value="1"/>
</dbReference>
<dbReference type="Proteomes" id="UP000694554">
    <property type="component" value="Chromosome 8"/>
</dbReference>
<dbReference type="SUPFAM" id="SSF109640">
    <property type="entry name" value="KRAB domain (Kruppel-associated box)"/>
    <property type="match status" value="1"/>
</dbReference>